<name>A0A398CSE8_9BACL</name>
<dbReference type="Gene3D" id="2.180.10.10">
    <property type="entry name" value="RHS repeat-associated core"/>
    <property type="match status" value="1"/>
</dbReference>
<accession>A0A398CSE8</accession>
<organism evidence="1 2">
    <name type="scientific">Cohnella faecalis</name>
    <dbReference type="NCBI Taxonomy" id="2315694"/>
    <lineage>
        <taxon>Bacteria</taxon>
        <taxon>Bacillati</taxon>
        <taxon>Bacillota</taxon>
        <taxon>Bacilli</taxon>
        <taxon>Bacillales</taxon>
        <taxon>Paenibacillaceae</taxon>
        <taxon>Cohnella</taxon>
    </lineage>
</organism>
<keyword evidence="2" id="KW-1185">Reference proteome</keyword>
<dbReference type="EMBL" id="QXJM01000016">
    <property type="protein sequence ID" value="RIE05130.1"/>
    <property type="molecule type" value="Genomic_DNA"/>
</dbReference>
<dbReference type="AlphaFoldDB" id="A0A398CSE8"/>
<evidence type="ECO:0000313" key="2">
    <source>
        <dbReference type="Proteomes" id="UP000266340"/>
    </source>
</evidence>
<reference evidence="1 2" key="1">
    <citation type="submission" date="2018-09" db="EMBL/GenBank/DDBJ databases">
        <title>Cohnella cavernae sp. nov., isolated from a karst cave.</title>
        <authorList>
            <person name="Zhu H."/>
        </authorList>
    </citation>
    <scope>NUCLEOTIDE SEQUENCE [LARGE SCALE GENOMIC DNA]</scope>
    <source>
        <strain evidence="1 2">K2E09-144</strain>
    </source>
</reference>
<dbReference type="Proteomes" id="UP000266340">
    <property type="component" value="Unassembled WGS sequence"/>
</dbReference>
<evidence type="ECO:0000313" key="1">
    <source>
        <dbReference type="EMBL" id="RIE05130.1"/>
    </source>
</evidence>
<sequence length="82" mass="9232">MLVNDTYDGLNINKSKLTAMQLMQTTYTYDSLGRLKTTVNPAAETTTYYYSNSAKNLVTNKSTFAKYGKSGSAGWKRRNFIL</sequence>
<dbReference type="InterPro" id="IPR006530">
    <property type="entry name" value="YD"/>
</dbReference>
<comment type="caution">
    <text evidence="1">The sequence shown here is derived from an EMBL/GenBank/DDBJ whole genome shotgun (WGS) entry which is preliminary data.</text>
</comment>
<gene>
    <name evidence="1" type="ORF">D3H35_03130</name>
</gene>
<dbReference type="NCBIfam" id="TIGR01643">
    <property type="entry name" value="YD_repeat_2x"/>
    <property type="match status" value="1"/>
</dbReference>
<protein>
    <recommendedName>
        <fullName evidence="3">RHS repeat protein</fullName>
    </recommendedName>
</protein>
<evidence type="ECO:0008006" key="3">
    <source>
        <dbReference type="Google" id="ProtNLM"/>
    </source>
</evidence>
<proteinExistence type="predicted"/>